<keyword evidence="4" id="KW-1185">Reference proteome</keyword>
<dbReference type="EMBL" id="BMHF01000001">
    <property type="protein sequence ID" value="GGA21712.1"/>
    <property type="molecule type" value="Genomic_DNA"/>
</dbReference>
<evidence type="ECO:0000313" key="4">
    <source>
        <dbReference type="Proteomes" id="UP000609323"/>
    </source>
</evidence>
<gene>
    <name evidence="3" type="ORF">GCM10010917_03050</name>
</gene>
<feature type="domain" description="Helicase XPB/Ssl2 N-terminal" evidence="2">
    <location>
        <begin position="417"/>
        <end position="531"/>
    </location>
</feature>
<dbReference type="Proteomes" id="UP000609323">
    <property type="component" value="Unassembled WGS sequence"/>
</dbReference>
<evidence type="ECO:0000313" key="3">
    <source>
        <dbReference type="EMBL" id="GGA21712.1"/>
    </source>
</evidence>
<evidence type="ECO:0000256" key="1">
    <source>
        <dbReference type="SAM" id="MobiDB-lite"/>
    </source>
</evidence>
<dbReference type="InterPro" id="IPR032830">
    <property type="entry name" value="XPB/Ssl2_N"/>
</dbReference>
<name>A0ABQ1FLT3_9BACL</name>
<feature type="compositionally biased region" description="Basic and acidic residues" evidence="1">
    <location>
        <begin position="695"/>
        <end position="721"/>
    </location>
</feature>
<organism evidence="3 4">
    <name type="scientific">Paenibacillus physcomitrellae</name>
    <dbReference type="NCBI Taxonomy" id="1619311"/>
    <lineage>
        <taxon>Bacteria</taxon>
        <taxon>Bacillati</taxon>
        <taxon>Bacillota</taxon>
        <taxon>Bacilli</taxon>
        <taxon>Bacillales</taxon>
        <taxon>Paenibacillaceae</taxon>
        <taxon>Paenibacillus</taxon>
    </lineage>
</organism>
<protein>
    <recommendedName>
        <fullName evidence="2">Helicase XPB/Ssl2 N-terminal domain-containing protein</fullName>
    </recommendedName>
</protein>
<feature type="region of interest" description="Disordered" evidence="1">
    <location>
        <begin position="694"/>
        <end position="725"/>
    </location>
</feature>
<comment type="caution">
    <text evidence="3">The sequence shown here is derived from an EMBL/GenBank/DDBJ whole genome shotgun (WGS) entry which is preliminary data.</text>
</comment>
<dbReference type="RefSeq" id="WP_094093478.1">
    <property type="nucleotide sequence ID" value="NZ_BMHF01000001.1"/>
</dbReference>
<accession>A0ABQ1FLT3</accession>
<proteinExistence type="predicted"/>
<sequence>MLDEKLMERVLEILFIRFAAQPFSIEQLEGQATAYCPAAELVYGLHLLRRAGLVNTMSRGWGEPLYALSLQAYFEIQQKSFLLLEADQSRNERLQGHVKLLKEAKRGLAHDLLRVLSGIAKGALPLTAKGRVQQRALSKFTGLFSLSDEDLGGLQLSYPEQDDYPPAAAVLLDMALALGLTRKDEQAWAVNEHELIRWLRSDEALREGLLMAELLERYVPANPFLQHLVCALLHPAFLPGKWGSIEGILRQLRAKRIQLDSPLAGQRQEADRQETSPIGSWLLSWLKALCGFGWLELGYADEQGRGIPEALAAVLAAGNNGLDDEKPLKEREREQGQDLGFPLAGLMIRWLRKPDLKAVFCRRMAETQSGRQGALAGFEGEAATSASIGTSDGTSEGTGVRTDARCGLGNPHEAAFFVQPDYEVLVPPNTPYTIRWELELCCELISADVMTTYRLTRESVERAAENGRKAGEVLAFLERHALTGVPDAVSLAVREWGEQRKHTSLFHATLLHCADERTADRIAAEPAAEGALERIGSCHFIVSANERMPVVQMLEQLGVTLYNPLEEAAAANGVLYPRVSPALSGSGTRGSEASKDRNEAVQAPQAWIYAGKPVRIQKADASIPNLEELFPGLRRIPAAWTSEVRTYHASTVKLMLQQALEWKAGVELRLNNGTFTAVPRWIKGSGDWRVGAELAPKDNSKAEEGNSKEGKGNSKAGEGEGFHAGTYTELIPADIEGIRILLPAER</sequence>
<reference evidence="4" key="1">
    <citation type="journal article" date="2019" name="Int. J. Syst. Evol. Microbiol.">
        <title>The Global Catalogue of Microorganisms (GCM) 10K type strain sequencing project: providing services to taxonomists for standard genome sequencing and annotation.</title>
        <authorList>
            <consortium name="The Broad Institute Genomics Platform"/>
            <consortium name="The Broad Institute Genome Sequencing Center for Infectious Disease"/>
            <person name="Wu L."/>
            <person name="Ma J."/>
        </authorList>
    </citation>
    <scope>NUCLEOTIDE SEQUENCE [LARGE SCALE GENOMIC DNA]</scope>
    <source>
        <strain evidence="4">CGMCC 1.15044</strain>
    </source>
</reference>
<dbReference type="Pfam" id="PF13625">
    <property type="entry name" value="Helicase_C_3"/>
    <property type="match status" value="1"/>
</dbReference>
<evidence type="ECO:0000259" key="2">
    <source>
        <dbReference type="Pfam" id="PF13625"/>
    </source>
</evidence>